<sequence length="119" mass="13872">MIGKNSVEVILTEEFSRKHPVFPVSLVRPYFQKGEDRFPSRKKITNPPEIVEMEESPGPLKKIIKARNIRLNGKDQSHYLVRFKNQTADKVKGLAEDDIQDGNFHLRRFRASRTEQSHQ</sequence>
<organism evidence="1 2">
    <name type="scientific">Austropuccinia psidii MF-1</name>
    <dbReference type="NCBI Taxonomy" id="1389203"/>
    <lineage>
        <taxon>Eukaryota</taxon>
        <taxon>Fungi</taxon>
        <taxon>Dikarya</taxon>
        <taxon>Basidiomycota</taxon>
        <taxon>Pucciniomycotina</taxon>
        <taxon>Pucciniomycetes</taxon>
        <taxon>Pucciniales</taxon>
        <taxon>Sphaerophragmiaceae</taxon>
        <taxon>Austropuccinia</taxon>
    </lineage>
</organism>
<proteinExistence type="predicted"/>
<accession>A0A9Q3C7Z0</accession>
<dbReference type="EMBL" id="AVOT02005083">
    <property type="protein sequence ID" value="MBW0478168.1"/>
    <property type="molecule type" value="Genomic_DNA"/>
</dbReference>
<gene>
    <name evidence="1" type="ORF">O181_017883</name>
</gene>
<evidence type="ECO:0000313" key="2">
    <source>
        <dbReference type="Proteomes" id="UP000765509"/>
    </source>
</evidence>
<evidence type="ECO:0000313" key="1">
    <source>
        <dbReference type="EMBL" id="MBW0478168.1"/>
    </source>
</evidence>
<dbReference type="AlphaFoldDB" id="A0A9Q3C7Z0"/>
<evidence type="ECO:0008006" key="3">
    <source>
        <dbReference type="Google" id="ProtNLM"/>
    </source>
</evidence>
<dbReference type="Proteomes" id="UP000765509">
    <property type="component" value="Unassembled WGS sequence"/>
</dbReference>
<comment type="caution">
    <text evidence="1">The sequence shown here is derived from an EMBL/GenBank/DDBJ whole genome shotgun (WGS) entry which is preliminary data.</text>
</comment>
<name>A0A9Q3C7Z0_9BASI</name>
<keyword evidence="2" id="KW-1185">Reference proteome</keyword>
<protein>
    <recommendedName>
        <fullName evidence="3">Chromo domain-containing protein</fullName>
    </recommendedName>
</protein>
<reference evidence="1" key="1">
    <citation type="submission" date="2021-03" db="EMBL/GenBank/DDBJ databases">
        <title>Draft genome sequence of rust myrtle Austropuccinia psidii MF-1, a brazilian biotype.</title>
        <authorList>
            <person name="Quecine M.C."/>
            <person name="Pachon D.M.R."/>
            <person name="Bonatelli M.L."/>
            <person name="Correr F.H."/>
            <person name="Franceschini L.M."/>
            <person name="Leite T.F."/>
            <person name="Margarido G.R.A."/>
            <person name="Almeida C.A."/>
            <person name="Ferrarezi J.A."/>
            <person name="Labate C.A."/>
        </authorList>
    </citation>
    <scope>NUCLEOTIDE SEQUENCE</scope>
    <source>
        <strain evidence="1">MF-1</strain>
    </source>
</reference>